<dbReference type="AlphaFoldDB" id="A0A0P5IJI4"/>
<proteinExistence type="predicted"/>
<dbReference type="EMBL" id="GDIQ01097205">
    <property type="protein sequence ID" value="JAL54521.1"/>
    <property type="molecule type" value="Transcribed_RNA"/>
</dbReference>
<feature type="compositionally biased region" description="Polar residues" evidence="1">
    <location>
        <begin position="127"/>
        <end position="144"/>
    </location>
</feature>
<dbReference type="OrthoDB" id="6413868at2759"/>
<evidence type="ECO:0000256" key="1">
    <source>
        <dbReference type="SAM" id="MobiDB-lite"/>
    </source>
</evidence>
<protein>
    <submittedName>
        <fullName evidence="2">Serine-rich C215.13-like protein</fullName>
    </submittedName>
</protein>
<accession>A0A0P5IJI4</accession>
<organism evidence="2">
    <name type="scientific">Daphnia magna</name>
    <dbReference type="NCBI Taxonomy" id="35525"/>
    <lineage>
        <taxon>Eukaryota</taxon>
        <taxon>Metazoa</taxon>
        <taxon>Ecdysozoa</taxon>
        <taxon>Arthropoda</taxon>
        <taxon>Crustacea</taxon>
        <taxon>Branchiopoda</taxon>
        <taxon>Diplostraca</taxon>
        <taxon>Cladocera</taxon>
        <taxon>Anomopoda</taxon>
        <taxon>Daphniidae</taxon>
        <taxon>Daphnia</taxon>
    </lineage>
</organism>
<dbReference type="Gene3D" id="2.20.20.160">
    <property type="match status" value="1"/>
</dbReference>
<feature type="region of interest" description="Disordered" evidence="1">
    <location>
        <begin position="117"/>
        <end position="144"/>
    </location>
</feature>
<evidence type="ECO:0000313" key="2">
    <source>
        <dbReference type="EMBL" id="JAL54521.1"/>
    </source>
</evidence>
<reference evidence="2" key="1">
    <citation type="submission" date="2015-10" db="EMBL/GenBank/DDBJ databases">
        <title>EvidentialGene: Evidence-directed Construction of Complete mRNA Transcriptomes without Genomes.</title>
        <authorList>
            <person name="Gilbert D.G."/>
        </authorList>
    </citation>
    <scope>NUCLEOTIDE SEQUENCE</scope>
</reference>
<sequence length="384" mass="43074">MFDTQLLVHLSDRNMTINHKKTLWNSYHLMITIIVLSALLNCSEGQRISIVERLKALDKGIRQGLQRQKSDLAIPAPIPSQDGLPVKNGIYDQEANEETATDPQQLAVNTLKPVLGPKPAEKFSQKMGEQQLSVSPEDANGTSDVVRQLTESYEEEEDDTDDLADMEVMTSKEGNLALEEGTRERKKPVAKPTKYHYYPHNQHLYLLPECATQQVCNAVYTRFNFTQPLCACADRFQGPCSASIARNDFHTIEVGMKKNAKKGTSKTGRGFKSPTLVKTCEETKLIRECRSPQDWALLALQNVRTGKSQYLVICRCEQGELDGPMSHDQPAYARVPGIRVYGMMCNSGNGTNNRNKRIQRSTGADSVAFPWEKAIEFSSTLDWE</sequence>
<name>A0A0P5IJI4_9CRUS</name>